<organism evidence="1 2">
    <name type="scientific">Cryptolaemus montrouzieri</name>
    <dbReference type="NCBI Taxonomy" id="559131"/>
    <lineage>
        <taxon>Eukaryota</taxon>
        <taxon>Metazoa</taxon>
        <taxon>Ecdysozoa</taxon>
        <taxon>Arthropoda</taxon>
        <taxon>Hexapoda</taxon>
        <taxon>Insecta</taxon>
        <taxon>Pterygota</taxon>
        <taxon>Neoptera</taxon>
        <taxon>Endopterygota</taxon>
        <taxon>Coleoptera</taxon>
        <taxon>Polyphaga</taxon>
        <taxon>Cucujiformia</taxon>
        <taxon>Coccinelloidea</taxon>
        <taxon>Coccinellidae</taxon>
        <taxon>Scymninae</taxon>
        <taxon>Scymnini</taxon>
        <taxon>Cryptolaemus</taxon>
    </lineage>
</organism>
<comment type="caution">
    <text evidence="1">The sequence shown here is derived from an EMBL/GenBank/DDBJ whole genome shotgun (WGS) entry which is preliminary data.</text>
</comment>
<gene>
    <name evidence="1" type="ORF">HHI36_016506</name>
</gene>
<keyword evidence="2" id="KW-1185">Reference proteome</keyword>
<protein>
    <submittedName>
        <fullName evidence="1">Uncharacterized protein</fullName>
    </submittedName>
</protein>
<evidence type="ECO:0000313" key="1">
    <source>
        <dbReference type="EMBL" id="KAL3278989.1"/>
    </source>
</evidence>
<reference evidence="1 2" key="1">
    <citation type="journal article" date="2021" name="BMC Biol.">
        <title>Horizontally acquired antibacterial genes associated with adaptive radiation of ladybird beetles.</title>
        <authorList>
            <person name="Li H.S."/>
            <person name="Tang X.F."/>
            <person name="Huang Y.H."/>
            <person name="Xu Z.Y."/>
            <person name="Chen M.L."/>
            <person name="Du X.Y."/>
            <person name="Qiu B.Y."/>
            <person name="Chen P.T."/>
            <person name="Zhang W."/>
            <person name="Slipinski A."/>
            <person name="Escalona H.E."/>
            <person name="Waterhouse R.M."/>
            <person name="Zwick A."/>
            <person name="Pang H."/>
        </authorList>
    </citation>
    <scope>NUCLEOTIDE SEQUENCE [LARGE SCALE GENOMIC DNA]</scope>
    <source>
        <strain evidence="1">SYSU2018</strain>
    </source>
</reference>
<accession>A0ABD2NKC5</accession>
<proteinExistence type="predicted"/>
<name>A0ABD2NKC5_9CUCU</name>
<dbReference type="EMBL" id="JABFTP020000124">
    <property type="protein sequence ID" value="KAL3278989.1"/>
    <property type="molecule type" value="Genomic_DNA"/>
</dbReference>
<sequence length="149" mass="17134">MLRCWMVDNKPTKWSLFRDFVQFYKNSSHYPIIGISPYRALFGSESKMIVKGCDIPQSVIHSMQAAEDSDNTTQIQLPHGNETLNYPTNIEVPLHSDDSSQIEELGNIRVMRIENIESPPLIVQCVLFAVKKHHKHIFVVLEQAIVNER</sequence>
<evidence type="ECO:0000313" key="2">
    <source>
        <dbReference type="Proteomes" id="UP001516400"/>
    </source>
</evidence>
<dbReference type="AlphaFoldDB" id="A0ABD2NKC5"/>
<dbReference type="Proteomes" id="UP001516400">
    <property type="component" value="Unassembled WGS sequence"/>
</dbReference>